<evidence type="ECO:0000256" key="7">
    <source>
        <dbReference type="SAM" id="MobiDB-lite"/>
    </source>
</evidence>
<evidence type="ECO:0000313" key="10">
    <source>
        <dbReference type="EMBL" id="ATQ73796.1"/>
    </source>
</evidence>
<comment type="cofactor">
    <cofactor evidence="6">
        <name>Zn(2+)</name>
        <dbReference type="ChEBI" id="CHEBI:29105"/>
    </cofactor>
    <text evidence="6">Binds 1 zinc ion per subunit.</text>
</comment>
<keyword evidence="4 6" id="KW-0862">Zinc</keyword>
<dbReference type="KEGG" id="mass:CR152_04180"/>
<dbReference type="GO" id="GO:0004222">
    <property type="term" value="F:metalloendopeptidase activity"/>
    <property type="evidence" value="ECO:0007669"/>
    <property type="project" value="InterPro"/>
</dbReference>
<keyword evidence="2" id="KW-0479">Metal-binding</keyword>
<proteinExistence type="inferred from homology"/>
<dbReference type="EMBL" id="CP024608">
    <property type="protein sequence ID" value="ATQ73796.1"/>
    <property type="molecule type" value="Genomic_DNA"/>
</dbReference>
<name>A0A2D2DFN7_9BURK</name>
<evidence type="ECO:0000256" key="2">
    <source>
        <dbReference type="ARBA" id="ARBA00022723"/>
    </source>
</evidence>
<evidence type="ECO:0000313" key="11">
    <source>
        <dbReference type="Proteomes" id="UP000229897"/>
    </source>
</evidence>
<feature type="chain" id="PRO_5013628858" evidence="8">
    <location>
        <begin position="23"/>
        <end position="247"/>
    </location>
</feature>
<dbReference type="Gene3D" id="3.30.2010.10">
    <property type="entry name" value="Metalloproteases ('zincins'), catalytic domain"/>
    <property type="match status" value="1"/>
</dbReference>
<evidence type="ECO:0000259" key="9">
    <source>
        <dbReference type="Pfam" id="PF01435"/>
    </source>
</evidence>
<feature type="region of interest" description="Disordered" evidence="7">
    <location>
        <begin position="219"/>
        <end position="247"/>
    </location>
</feature>
<keyword evidence="3 6" id="KW-0378">Hydrolase</keyword>
<evidence type="ECO:0000256" key="6">
    <source>
        <dbReference type="RuleBase" id="RU003983"/>
    </source>
</evidence>
<dbReference type="AlphaFoldDB" id="A0A2D2DFN7"/>
<organism evidence="10 11">
    <name type="scientific">Massilia violaceinigra</name>
    <dbReference type="NCBI Taxonomy" id="2045208"/>
    <lineage>
        <taxon>Bacteria</taxon>
        <taxon>Pseudomonadati</taxon>
        <taxon>Pseudomonadota</taxon>
        <taxon>Betaproteobacteria</taxon>
        <taxon>Burkholderiales</taxon>
        <taxon>Oxalobacteraceae</taxon>
        <taxon>Telluria group</taxon>
        <taxon>Massilia</taxon>
    </lineage>
</organism>
<dbReference type="GO" id="GO:0016020">
    <property type="term" value="C:membrane"/>
    <property type="evidence" value="ECO:0007669"/>
    <property type="project" value="TreeGrafter"/>
</dbReference>
<feature type="compositionally biased region" description="Basic and acidic residues" evidence="7">
    <location>
        <begin position="236"/>
        <end position="247"/>
    </location>
</feature>
<evidence type="ECO:0000256" key="3">
    <source>
        <dbReference type="ARBA" id="ARBA00022801"/>
    </source>
</evidence>
<dbReference type="PANTHER" id="PTHR22726:SF8">
    <property type="entry name" value="METALLOPROTEASE YCAL"/>
    <property type="match status" value="1"/>
</dbReference>
<gene>
    <name evidence="10" type="ORF">CR152_04180</name>
</gene>
<reference evidence="10" key="1">
    <citation type="submission" date="2017-10" db="EMBL/GenBank/DDBJ databases">
        <title>Massilia psychrophilum sp. nov., a novel purple-pigmented bacterium isolated from Tianshan glacier, Xinjiang Municipality, China.</title>
        <authorList>
            <person name="Wang H."/>
        </authorList>
    </citation>
    <scope>NUCLEOTIDE SEQUENCE [LARGE SCALE GENOMIC DNA]</scope>
    <source>
        <strain evidence="10">B2</strain>
    </source>
</reference>
<accession>A0A2D2DFN7</accession>
<keyword evidence="5 6" id="KW-0482">Metalloprotease</keyword>
<evidence type="ECO:0000256" key="5">
    <source>
        <dbReference type="ARBA" id="ARBA00023049"/>
    </source>
</evidence>
<dbReference type="OrthoDB" id="9810445at2"/>
<dbReference type="InterPro" id="IPR051156">
    <property type="entry name" value="Mito/Outer_Membr_Metalloprot"/>
</dbReference>
<evidence type="ECO:0000256" key="4">
    <source>
        <dbReference type="ARBA" id="ARBA00022833"/>
    </source>
</evidence>
<dbReference type="Pfam" id="PF01435">
    <property type="entry name" value="Peptidase_M48"/>
    <property type="match status" value="1"/>
</dbReference>
<dbReference type="Proteomes" id="UP000229897">
    <property type="component" value="Chromosome"/>
</dbReference>
<sequence>MTSTIRIAALTMFILTSGAASAIDLGGMLGAGKDLAKAATISDKDVIEGSRLMMRQMDKEEKVAPAGSKYAKRLAMLTKGLENEDGLKLNFAVYQSSEVNAFATPDGSIRIYAGLMDLMNDDELRGVIGHEIGHTKLGHSASQMKKALLLSAGTKAAGASGNQIGGMVAANEETIKAFGNAQFSQSDETSSDDYGFKFMQKHKYDVRAMESAFRKLAKQEQGEGSMMASHPGSNSRADRMKAAADKL</sequence>
<dbReference type="RefSeq" id="WP_099873816.1">
    <property type="nucleotide sequence ID" value="NZ_CP024608.1"/>
</dbReference>
<keyword evidence="11" id="KW-1185">Reference proteome</keyword>
<feature type="signal peptide" evidence="8">
    <location>
        <begin position="1"/>
        <end position="22"/>
    </location>
</feature>
<evidence type="ECO:0000256" key="8">
    <source>
        <dbReference type="SAM" id="SignalP"/>
    </source>
</evidence>
<dbReference type="InterPro" id="IPR001915">
    <property type="entry name" value="Peptidase_M48"/>
</dbReference>
<keyword evidence="1 6" id="KW-0645">Protease</keyword>
<comment type="similarity">
    <text evidence="6">Belongs to the peptidase M48 family.</text>
</comment>
<dbReference type="GO" id="GO:0046872">
    <property type="term" value="F:metal ion binding"/>
    <property type="evidence" value="ECO:0007669"/>
    <property type="project" value="UniProtKB-KW"/>
</dbReference>
<dbReference type="GO" id="GO:0051603">
    <property type="term" value="P:proteolysis involved in protein catabolic process"/>
    <property type="evidence" value="ECO:0007669"/>
    <property type="project" value="TreeGrafter"/>
</dbReference>
<evidence type="ECO:0000256" key="1">
    <source>
        <dbReference type="ARBA" id="ARBA00022670"/>
    </source>
</evidence>
<feature type="domain" description="Peptidase M48" evidence="9">
    <location>
        <begin position="92"/>
        <end position="242"/>
    </location>
</feature>
<keyword evidence="8" id="KW-0732">Signal</keyword>
<dbReference type="PANTHER" id="PTHR22726">
    <property type="entry name" value="METALLOENDOPEPTIDASE OMA1"/>
    <property type="match status" value="1"/>
</dbReference>
<protein>
    <submittedName>
        <fullName evidence="10">Peptidase M48</fullName>
    </submittedName>
</protein>